<dbReference type="InterPro" id="IPR050377">
    <property type="entry name" value="Radical_SAM_PqqE_MftC-like"/>
</dbReference>
<gene>
    <name evidence="6" type="ORF">SAMN02910451_01456</name>
</gene>
<reference evidence="7" key="1">
    <citation type="submission" date="2016-10" db="EMBL/GenBank/DDBJ databases">
        <authorList>
            <person name="Varghese N."/>
            <person name="Submissions S."/>
        </authorList>
    </citation>
    <scope>NUCLEOTIDE SEQUENCE [LARGE SCALE GENOMIC DNA]</scope>
    <source>
        <strain evidence="7">XBD2006</strain>
    </source>
</reference>
<evidence type="ECO:0000313" key="7">
    <source>
        <dbReference type="Proteomes" id="UP000183047"/>
    </source>
</evidence>
<evidence type="ECO:0000256" key="4">
    <source>
        <dbReference type="ARBA" id="ARBA00023014"/>
    </source>
</evidence>
<dbReference type="RefSeq" id="WP_074462103.1">
    <property type="nucleotide sequence ID" value="NZ_FMUR01000008.1"/>
</dbReference>
<dbReference type="SUPFAM" id="SSF102114">
    <property type="entry name" value="Radical SAM enzymes"/>
    <property type="match status" value="1"/>
</dbReference>
<name>A0A1G5DC97_9FIRM</name>
<keyword evidence="1" id="KW-0949">S-adenosyl-L-methionine</keyword>
<dbReference type="Pfam" id="PF13186">
    <property type="entry name" value="SPASM"/>
    <property type="match status" value="1"/>
</dbReference>
<dbReference type="EMBL" id="FMUR01000008">
    <property type="protein sequence ID" value="SCY12469.1"/>
    <property type="molecule type" value="Genomic_DNA"/>
</dbReference>
<dbReference type="CDD" id="cd21109">
    <property type="entry name" value="SPASM"/>
    <property type="match status" value="1"/>
</dbReference>
<keyword evidence="2" id="KW-0479">Metal-binding</keyword>
<dbReference type="InterPro" id="IPR013785">
    <property type="entry name" value="Aldolase_TIM"/>
</dbReference>
<dbReference type="InterPro" id="IPR058240">
    <property type="entry name" value="rSAM_sf"/>
</dbReference>
<sequence length="459" mass="51806">MIREKLYELKEWKGVVHTTWNPNGPGVIRIHMIPPKFRLFHFVPSTVILNGQDVLPINEAWAILLTEFIRGVNSFGDGQMSREILDDIMSEVFHRVRSVYPTVSDELLKEDLQTIVSTFDDIARNKVPAIDIGVMSLSEYAPHMTAPHRMDLMVSAMTKDGKWACNQHCLHCYAAGQKYAETKELSTDEWKKIIDRCKAARIPQITFTGGEPTLRKDLVELIRYSRWFVTRLNTNGILLTEQLSKDLMDAELDSVQVTLYSQIEEIHNELVGSKHFKDTINGIKNALAAGLNLSVNTPLCSLNKDYVGMLEFLHELGVRYVTCSGLIVTGNATSDASRQSQLTSDELYEILRAAKEYTDNHDMEIDFTSPGWIDSGKLAQLHMVVPSCGACLSNMAINPDGRVIPCQSWLSDDTLGDMLKDSWKKIWNGRKCKKIRMESAKADGICPLRKMNEGEVVHE</sequence>
<proteinExistence type="predicted"/>
<dbReference type="GO" id="GO:0003824">
    <property type="term" value="F:catalytic activity"/>
    <property type="evidence" value="ECO:0007669"/>
    <property type="project" value="InterPro"/>
</dbReference>
<feature type="domain" description="Radical SAM core" evidence="5">
    <location>
        <begin position="144"/>
        <end position="360"/>
    </location>
</feature>
<keyword evidence="4" id="KW-0411">Iron-sulfur</keyword>
<dbReference type="GO" id="GO:0046872">
    <property type="term" value="F:metal ion binding"/>
    <property type="evidence" value="ECO:0007669"/>
    <property type="project" value="UniProtKB-KW"/>
</dbReference>
<dbReference type="GO" id="GO:0006783">
    <property type="term" value="P:heme biosynthetic process"/>
    <property type="evidence" value="ECO:0007669"/>
    <property type="project" value="TreeGrafter"/>
</dbReference>
<dbReference type="AlphaFoldDB" id="A0A1G5DC97"/>
<dbReference type="CDD" id="cd01335">
    <property type="entry name" value="Radical_SAM"/>
    <property type="match status" value="1"/>
</dbReference>
<dbReference type="Proteomes" id="UP000183047">
    <property type="component" value="Unassembled WGS sequence"/>
</dbReference>
<dbReference type="SFLD" id="SFLDG01067">
    <property type="entry name" value="SPASM/twitch_domain_containing"/>
    <property type="match status" value="1"/>
</dbReference>
<dbReference type="InterPro" id="IPR007197">
    <property type="entry name" value="rSAM"/>
</dbReference>
<dbReference type="PANTHER" id="PTHR11228">
    <property type="entry name" value="RADICAL SAM DOMAIN PROTEIN"/>
    <property type="match status" value="1"/>
</dbReference>
<dbReference type="Pfam" id="PF04055">
    <property type="entry name" value="Radical_SAM"/>
    <property type="match status" value="1"/>
</dbReference>
<dbReference type="Gene3D" id="3.20.20.70">
    <property type="entry name" value="Aldolase class I"/>
    <property type="match status" value="1"/>
</dbReference>
<dbReference type="InterPro" id="IPR023885">
    <property type="entry name" value="4Fe4S-binding_SPASM_dom"/>
</dbReference>
<evidence type="ECO:0000256" key="1">
    <source>
        <dbReference type="ARBA" id="ARBA00022691"/>
    </source>
</evidence>
<keyword evidence="7" id="KW-1185">Reference proteome</keyword>
<dbReference type="PROSITE" id="PS51918">
    <property type="entry name" value="RADICAL_SAM"/>
    <property type="match status" value="1"/>
</dbReference>
<organism evidence="6 7">
    <name type="scientific">Butyrivibrio hungatei</name>
    <dbReference type="NCBI Taxonomy" id="185008"/>
    <lineage>
        <taxon>Bacteria</taxon>
        <taxon>Bacillati</taxon>
        <taxon>Bacillota</taxon>
        <taxon>Clostridia</taxon>
        <taxon>Lachnospirales</taxon>
        <taxon>Lachnospiraceae</taxon>
        <taxon>Butyrivibrio</taxon>
    </lineage>
</organism>
<dbReference type="GO" id="GO:0051536">
    <property type="term" value="F:iron-sulfur cluster binding"/>
    <property type="evidence" value="ECO:0007669"/>
    <property type="project" value="UniProtKB-KW"/>
</dbReference>
<dbReference type="SFLD" id="SFLDS00029">
    <property type="entry name" value="Radical_SAM"/>
    <property type="match status" value="1"/>
</dbReference>
<accession>A0A1G5DC97</accession>
<evidence type="ECO:0000313" key="6">
    <source>
        <dbReference type="EMBL" id="SCY12469.1"/>
    </source>
</evidence>
<evidence type="ECO:0000256" key="3">
    <source>
        <dbReference type="ARBA" id="ARBA00023004"/>
    </source>
</evidence>
<evidence type="ECO:0000256" key="2">
    <source>
        <dbReference type="ARBA" id="ARBA00022723"/>
    </source>
</evidence>
<dbReference type="SFLD" id="SFLDG01386">
    <property type="entry name" value="main_SPASM_domain-containing"/>
    <property type="match status" value="1"/>
</dbReference>
<protein>
    <submittedName>
        <fullName evidence="6">Radical SAM additional 4Fe4S-binding SPASM domain-containing protein</fullName>
    </submittedName>
</protein>
<keyword evidence="3" id="KW-0408">Iron</keyword>
<evidence type="ECO:0000259" key="5">
    <source>
        <dbReference type="PROSITE" id="PS51918"/>
    </source>
</evidence>
<dbReference type="PANTHER" id="PTHR11228:SF7">
    <property type="entry name" value="PQQA PEPTIDE CYCLASE"/>
    <property type="match status" value="1"/>
</dbReference>
<dbReference type="OrthoDB" id="9810775at2"/>